<gene>
    <name evidence="2" type="primary">addB</name>
    <name evidence="2" type="ORF">FNA67_02710</name>
</gene>
<evidence type="ECO:0000259" key="1">
    <source>
        <dbReference type="Pfam" id="PF12705"/>
    </source>
</evidence>
<keyword evidence="3" id="KW-1185">Reference proteome</keyword>
<name>A0A5B9DIN3_9HYPH</name>
<protein>
    <submittedName>
        <fullName evidence="2">Double-strand break repair protein AddB</fullName>
    </submittedName>
</protein>
<dbReference type="EMBL" id="CP041690">
    <property type="protein sequence ID" value="QEE19151.1"/>
    <property type="molecule type" value="Genomic_DNA"/>
</dbReference>
<dbReference type="InterPro" id="IPR027417">
    <property type="entry name" value="P-loop_NTPase"/>
</dbReference>
<evidence type="ECO:0000313" key="2">
    <source>
        <dbReference type="EMBL" id="QEE19151.1"/>
    </source>
</evidence>
<dbReference type="Gene3D" id="3.90.320.10">
    <property type="match status" value="1"/>
</dbReference>
<dbReference type="InterPro" id="IPR014153">
    <property type="entry name" value="Ds_break_AddB"/>
</dbReference>
<organism evidence="2 3">
    <name type="scientific">Paradevosia tibetensis</name>
    <dbReference type="NCBI Taxonomy" id="1447062"/>
    <lineage>
        <taxon>Bacteria</taxon>
        <taxon>Pseudomonadati</taxon>
        <taxon>Pseudomonadota</taxon>
        <taxon>Alphaproteobacteria</taxon>
        <taxon>Hyphomicrobiales</taxon>
        <taxon>Devosiaceae</taxon>
        <taxon>Paradevosia</taxon>
    </lineage>
</organism>
<dbReference type="RefSeq" id="WP_147654974.1">
    <property type="nucleotide sequence ID" value="NZ_BMFM01000001.1"/>
</dbReference>
<dbReference type="NCBIfam" id="TIGR02786">
    <property type="entry name" value="addB_alphas"/>
    <property type="match status" value="1"/>
</dbReference>
<dbReference type="SUPFAM" id="SSF52540">
    <property type="entry name" value="P-loop containing nucleoside triphosphate hydrolases"/>
    <property type="match status" value="1"/>
</dbReference>
<dbReference type="InterPro" id="IPR011604">
    <property type="entry name" value="PDDEXK-like_dom_sf"/>
</dbReference>
<dbReference type="Pfam" id="PF12705">
    <property type="entry name" value="PDDEXK_1"/>
    <property type="match status" value="1"/>
</dbReference>
<accession>A0A5B9DIN3</accession>
<reference evidence="2 3" key="1">
    <citation type="journal article" date="2015" name="Int. J. Syst. Evol. Microbiol.">
        <title>Youhaiella tibetensis gen. nov., sp. nov., isolated from subsurface sediment.</title>
        <authorList>
            <person name="Wang Y.X."/>
            <person name="Huang F.Q."/>
            <person name="Nogi Y."/>
            <person name="Pang S.J."/>
            <person name="Wang P.K."/>
            <person name="Lv J."/>
        </authorList>
    </citation>
    <scope>NUCLEOTIDE SEQUENCE [LARGE SCALE GENOMIC DNA]</scope>
    <source>
        <strain evidence="3">fig4</strain>
    </source>
</reference>
<dbReference type="AlphaFoldDB" id="A0A5B9DIN3"/>
<sequence>MSQPKVYSIAPDTPFLPTLAERILDGTLLGDWPRGEDNPFWLSDITIVLPTRRAQLALARAFAERGHGLMPDIRTFGGEAPEEEPFLPPIEADPLPQPVSRLERRLILARLIEAWSRTEQGAQTLSTPPNAAEILALADSLGQVVDDLNTEQVPASALKALAPDELAENWQRVLGFLNIALEAWPAILDGRGKADASAIRNLRLERQAATAPLVFGERPVIAAGSTGSIPATAHLLGALSRLPRGALVLPGLDPDLDYEALLRTEEAPHGHPQYGLAQLLRRLGTPPSTVVELGRPGVRAEVIRQSLALANGTARWAQTRAALLPRMAEAVKGITILGARTADEEARAIALAARGALMAHKSVGIVSPDRNLARRIAAELLRFELEVDDAAGSPLFHAPAGRLVRQILSLAANGFAPVDLVALLRSRATVLGLERAQVARLADILETRVLRGRRPGPGLAGIRALVAERREEERLAPLLDALETAIAPVCALLESDTRFSAALLARTLAEAFARVAAPGPMPGRSELEAWAEELGGREGEGPLLPATGLDQVLYKLMAGFEVRNAQPRRDDISIWGQLEARLQSPDLLILAGVNEDIWPETADPGPWLSRGMRLAAGLEPPERKQGLAAHDFEMALGNGEVIVAYAQRMGTSPALPSRLLQRLEAFIGEDAKALREKGRVWLEAARSLDTVVSPRGALRPMPRPPAAARPRRLSVTEIETLFRSPYDIYAKHVLGLRRLDPLGEEVGVRERGTMIHEVFARFIIEGHDIHAAGALATLNAMAREAFSGLEAVAERRDIWLRRFEHAARDFLAFERDRDGRIASRHAEVSGEWTFTLLDNFRLVGIADRLDVLKDGTLEIIDFKTGSVPTPADMRNFDAPQLLLEAAMAREGAFEGMEPRESSALIYMKIAAGPEAFKPTDFKPGQGFSLMGAADEVGRRLQRHVTEFLLSDARPMAARIRPDVTRRYRGTYDHLARNEEWTLLEGDEE</sequence>
<evidence type="ECO:0000313" key="3">
    <source>
        <dbReference type="Proteomes" id="UP000321062"/>
    </source>
</evidence>
<dbReference type="OrthoDB" id="9780606at2"/>
<dbReference type="KEGG" id="yti:FNA67_02710"/>
<proteinExistence type="predicted"/>
<dbReference type="InterPro" id="IPR038726">
    <property type="entry name" value="PDDEXK_AddAB-type"/>
</dbReference>
<feature type="domain" description="PD-(D/E)XK endonuclease-like" evidence="1">
    <location>
        <begin position="712"/>
        <end position="945"/>
    </location>
</feature>
<dbReference type="Proteomes" id="UP000321062">
    <property type="component" value="Chromosome"/>
</dbReference>